<keyword evidence="4 7" id="KW-0812">Transmembrane</keyword>
<dbReference type="Pfam" id="PF13520">
    <property type="entry name" value="AA_permease_2"/>
    <property type="match status" value="1"/>
</dbReference>
<feature type="transmembrane region" description="Helical" evidence="7">
    <location>
        <begin position="91"/>
        <end position="117"/>
    </location>
</feature>
<evidence type="ECO:0000256" key="5">
    <source>
        <dbReference type="ARBA" id="ARBA00022989"/>
    </source>
</evidence>
<proteinExistence type="predicted"/>
<dbReference type="STRING" id="1003195.SCATT_17590"/>
<dbReference type="RefSeq" id="WP_014142521.1">
    <property type="nucleotide sequence ID" value="NC_016111.1"/>
</dbReference>
<keyword evidence="2" id="KW-0813">Transport</keyword>
<evidence type="ECO:0000313" key="9">
    <source>
        <dbReference type="Proteomes" id="UP000007842"/>
    </source>
</evidence>
<keyword evidence="3" id="KW-1003">Cell membrane</keyword>
<dbReference type="PANTHER" id="PTHR45826">
    <property type="entry name" value="POLYAMINE TRANSPORTER PUT1"/>
    <property type="match status" value="1"/>
</dbReference>
<dbReference type="InterPro" id="IPR002293">
    <property type="entry name" value="AA/rel_permease1"/>
</dbReference>
<dbReference type="GO" id="GO:0005886">
    <property type="term" value="C:plasma membrane"/>
    <property type="evidence" value="ECO:0007669"/>
    <property type="project" value="UniProtKB-SubCell"/>
</dbReference>
<feature type="transmembrane region" description="Helical" evidence="7">
    <location>
        <begin position="411"/>
        <end position="433"/>
    </location>
</feature>
<dbReference type="KEGG" id="scy:SCATT_17590"/>
<dbReference type="KEGG" id="sct:SCAT_1763"/>
<keyword evidence="6 7" id="KW-0472">Membrane</keyword>
<feature type="transmembrane region" description="Helical" evidence="7">
    <location>
        <begin position="145"/>
        <end position="168"/>
    </location>
</feature>
<feature type="transmembrane region" description="Helical" evidence="7">
    <location>
        <begin position="350"/>
        <end position="367"/>
    </location>
</feature>
<name>F8JR34_STREN</name>
<evidence type="ECO:0000256" key="7">
    <source>
        <dbReference type="SAM" id="Phobius"/>
    </source>
</evidence>
<organism evidence="8 9">
    <name type="scientific">Streptantibioticus cattleyicolor (strain ATCC 35852 / DSM 46488 / JCM 4925 / NBRC 14057 / NRRL 8057)</name>
    <name type="common">Streptomyces cattleya</name>
    <dbReference type="NCBI Taxonomy" id="1003195"/>
    <lineage>
        <taxon>Bacteria</taxon>
        <taxon>Bacillati</taxon>
        <taxon>Actinomycetota</taxon>
        <taxon>Actinomycetes</taxon>
        <taxon>Kitasatosporales</taxon>
        <taxon>Streptomycetaceae</taxon>
        <taxon>Streptantibioticus</taxon>
    </lineage>
</organism>
<evidence type="ECO:0000313" key="8">
    <source>
        <dbReference type="EMBL" id="AEW94130.1"/>
    </source>
</evidence>
<evidence type="ECO:0000256" key="6">
    <source>
        <dbReference type="ARBA" id="ARBA00023136"/>
    </source>
</evidence>
<feature type="transmembrane region" description="Helical" evidence="7">
    <location>
        <begin position="180"/>
        <end position="199"/>
    </location>
</feature>
<accession>G8WQ70</accession>
<dbReference type="Gene3D" id="1.20.1740.10">
    <property type="entry name" value="Amino acid/polyamine transporter I"/>
    <property type="match status" value="1"/>
</dbReference>
<feature type="transmembrane region" description="Helical" evidence="7">
    <location>
        <begin position="21"/>
        <end position="39"/>
    </location>
</feature>
<evidence type="ECO:0000256" key="3">
    <source>
        <dbReference type="ARBA" id="ARBA00022475"/>
    </source>
</evidence>
<dbReference type="OrthoDB" id="9762947at2"/>
<dbReference type="HOGENOM" id="CLU_007946_17_3_11"/>
<sequence>MLTAPVSVDPPARTFRSKVRLMPLVALIFFSVSGGAYGLEPLFSASGPGAAMLLLFLTPLIYSVPVALFTSELSSAIPVEGGYYQWVKRAFGAFGGFQVGMLSWLTSLVDMALYPVMFADYLANLLPSAADGKTELFTVPGFGPIGSFVVDVHWVVGVVCVVVPLTLLNIRGVKSVGDSSLVFTVLAIAPFVLLAAWGIPQLFTHHVNPVAPFTPPHTSPLSALGAGLLVVMWNYNGFDSISTVTEEIDNPRKNLPKALFLAIALIIAAYVIPALGAMADGGWSKWGDGDFAAIAGHLGGAWLMWAVSIGGMFSAWGLYSSLLMSNSRIPFVMAEDGWIPRRFVRTSPKYGTPVVAIVVCSVFYALFCNDSFSNLLNFDVILTNITLLMELAALIALRVKEPDLPRPYRIPGGALGLTVMSVPLVAVIGWAAWNVVRQGGATLTHTVYAIVFSVVVYFPLRWYRARGARARVSA</sequence>
<reference evidence="9" key="1">
    <citation type="submission" date="2011-12" db="EMBL/GenBank/DDBJ databases">
        <title>Complete genome sequence of Streptomyces cattleya strain DSM 46488.</title>
        <authorList>
            <person name="Ou H.-Y."/>
            <person name="Li P."/>
            <person name="Zhao C."/>
            <person name="O'Hagan D."/>
            <person name="Deng Z."/>
        </authorList>
    </citation>
    <scope>NUCLEOTIDE SEQUENCE [LARGE SCALE GENOMIC DNA]</scope>
    <source>
        <strain evidence="9">ATCC 35852 / DSM 46488 / JCM 4925 / NBRC 14057 / NRRL 8057</strain>
    </source>
</reference>
<feature type="transmembrane region" description="Helical" evidence="7">
    <location>
        <begin position="445"/>
        <end position="463"/>
    </location>
</feature>
<dbReference type="GO" id="GO:0022857">
    <property type="term" value="F:transmembrane transporter activity"/>
    <property type="evidence" value="ECO:0007669"/>
    <property type="project" value="InterPro"/>
</dbReference>
<dbReference type="Proteomes" id="UP000007842">
    <property type="component" value="Chromosome"/>
</dbReference>
<feature type="transmembrane region" description="Helical" evidence="7">
    <location>
        <begin position="258"/>
        <end position="279"/>
    </location>
</feature>
<dbReference type="PANTHER" id="PTHR45826:SF2">
    <property type="entry name" value="AMINO ACID TRANSPORTER"/>
    <property type="match status" value="1"/>
</dbReference>
<gene>
    <name evidence="8" type="ordered locus">SCATT_17590</name>
</gene>
<dbReference type="PIRSF" id="PIRSF006060">
    <property type="entry name" value="AA_transporter"/>
    <property type="match status" value="1"/>
</dbReference>
<evidence type="ECO:0000256" key="4">
    <source>
        <dbReference type="ARBA" id="ARBA00022692"/>
    </source>
</evidence>
<dbReference type="eggNOG" id="COG0531">
    <property type="taxonomic scope" value="Bacteria"/>
</dbReference>
<evidence type="ECO:0000256" key="1">
    <source>
        <dbReference type="ARBA" id="ARBA00004651"/>
    </source>
</evidence>
<dbReference type="PATRIC" id="fig|1003195.11.peg.3306"/>
<accession>F8JR34</accession>
<dbReference type="AlphaFoldDB" id="F8JR34"/>
<evidence type="ECO:0000256" key="2">
    <source>
        <dbReference type="ARBA" id="ARBA00022448"/>
    </source>
</evidence>
<feature type="transmembrane region" description="Helical" evidence="7">
    <location>
        <begin position="379"/>
        <end position="399"/>
    </location>
</feature>
<keyword evidence="9" id="KW-1185">Reference proteome</keyword>
<dbReference type="InterPro" id="IPR044566">
    <property type="entry name" value="RMV1-like"/>
</dbReference>
<protein>
    <submittedName>
        <fullName evidence="8">Amino acid transporter</fullName>
    </submittedName>
</protein>
<feature type="transmembrane region" description="Helical" evidence="7">
    <location>
        <begin position="219"/>
        <end position="238"/>
    </location>
</feature>
<comment type="subcellular location">
    <subcellularLocation>
        <location evidence="1">Cell membrane</location>
        <topology evidence="1">Multi-pass membrane protein</topology>
    </subcellularLocation>
</comment>
<dbReference type="EMBL" id="CP003219">
    <property type="protein sequence ID" value="AEW94130.1"/>
    <property type="molecule type" value="Genomic_DNA"/>
</dbReference>
<feature type="transmembrane region" description="Helical" evidence="7">
    <location>
        <begin position="299"/>
        <end position="319"/>
    </location>
</feature>
<feature type="transmembrane region" description="Helical" evidence="7">
    <location>
        <begin position="51"/>
        <end position="70"/>
    </location>
</feature>
<keyword evidence="5 7" id="KW-1133">Transmembrane helix</keyword>